<dbReference type="AlphaFoldDB" id="A0A4R7KTZ1"/>
<evidence type="ECO:0000256" key="2">
    <source>
        <dbReference type="ARBA" id="ARBA00022605"/>
    </source>
</evidence>
<comment type="similarity">
    <text evidence="1 5">Belongs to the D-isomer specific 2-hydroxyacid dehydrogenase family.</text>
</comment>
<protein>
    <submittedName>
        <fullName evidence="8">D-3-phosphoglycerate dehydrogenase</fullName>
    </submittedName>
</protein>
<keyword evidence="9" id="KW-1185">Reference proteome</keyword>
<dbReference type="GO" id="GO:0004617">
    <property type="term" value="F:phosphoglycerate dehydrogenase activity"/>
    <property type="evidence" value="ECO:0007669"/>
    <property type="project" value="UniProtKB-ARBA"/>
</dbReference>
<dbReference type="InterPro" id="IPR029752">
    <property type="entry name" value="D-isomer_DH_CS1"/>
</dbReference>
<keyword evidence="3 5" id="KW-0560">Oxidoreductase</keyword>
<feature type="domain" description="D-isomer specific 2-hydroxyacid dehydrogenase catalytic" evidence="6">
    <location>
        <begin position="13"/>
        <end position="316"/>
    </location>
</feature>
<evidence type="ECO:0000256" key="3">
    <source>
        <dbReference type="ARBA" id="ARBA00023002"/>
    </source>
</evidence>
<feature type="domain" description="D-isomer specific 2-hydroxyacid dehydrogenase NAD-binding" evidence="7">
    <location>
        <begin position="114"/>
        <end position="285"/>
    </location>
</feature>
<reference evidence="8 9" key="1">
    <citation type="submission" date="2019-03" db="EMBL/GenBank/DDBJ databases">
        <title>Genomic Encyclopedia of Type Strains, Phase IV (KMG-IV): sequencing the most valuable type-strain genomes for metagenomic binning, comparative biology and taxonomic classification.</title>
        <authorList>
            <person name="Goeker M."/>
        </authorList>
    </citation>
    <scope>NUCLEOTIDE SEQUENCE [LARGE SCALE GENOMIC DNA]</scope>
    <source>
        <strain evidence="8 9">DSM 24455</strain>
    </source>
</reference>
<dbReference type="SUPFAM" id="SSF51735">
    <property type="entry name" value="NAD(P)-binding Rossmann-fold domains"/>
    <property type="match status" value="1"/>
</dbReference>
<evidence type="ECO:0000259" key="7">
    <source>
        <dbReference type="Pfam" id="PF02826"/>
    </source>
</evidence>
<dbReference type="GO" id="GO:0047545">
    <property type="term" value="F:(S)-2-hydroxyglutarate dehydrogenase activity"/>
    <property type="evidence" value="ECO:0007669"/>
    <property type="project" value="UniProtKB-ARBA"/>
</dbReference>
<dbReference type="Proteomes" id="UP000295325">
    <property type="component" value="Unassembled WGS sequence"/>
</dbReference>
<evidence type="ECO:0000256" key="1">
    <source>
        <dbReference type="ARBA" id="ARBA00005854"/>
    </source>
</evidence>
<gene>
    <name evidence="8" type="ORF">EDD71_10133</name>
</gene>
<dbReference type="GO" id="GO:0006564">
    <property type="term" value="P:L-serine biosynthetic process"/>
    <property type="evidence" value="ECO:0007669"/>
    <property type="project" value="UniProtKB-ARBA"/>
</dbReference>
<dbReference type="PANTHER" id="PTHR42789:SF1">
    <property type="entry name" value="D-ISOMER SPECIFIC 2-HYDROXYACID DEHYDROGENASE FAMILY PROTEIN (AFU_ORTHOLOGUE AFUA_6G10090)"/>
    <property type="match status" value="1"/>
</dbReference>
<dbReference type="GO" id="GO:0051287">
    <property type="term" value="F:NAD binding"/>
    <property type="evidence" value="ECO:0007669"/>
    <property type="project" value="InterPro"/>
</dbReference>
<dbReference type="FunFam" id="3.40.50.720:FF:000041">
    <property type="entry name" value="D-3-phosphoglycerate dehydrogenase"/>
    <property type="match status" value="1"/>
</dbReference>
<sequence length="319" mass="34594">MAKWKVAATAVTFGKLNKEPVERLKEFGCEVTLNPYGRPLTEDEMIEYAKDADAIILGNDKVTAKVIENCRNLKIIAKHGVGIDGVDLKAAEKAGLIVTNAPASNNEEVADLAIGYILMLARGLYQANADTKAGRWIKPIGISLYKKTIGIVGLGAIGVAVARRAKGFDMEILGYDIKENPAALEIGVKYVSLEELLSKADFVSLHLPLTSGTENIINAERLNLMKKGAILVNTARRQLVDYDELYKLLSDGTLRGYATDVFDFEPPAHIPLFDLPNVIVTPHIGGTTLESNRRMGDIAVDNVIAVLSGQTPPNLVRSK</sequence>
<evidence type="ECO:0000313" key="9">
    <source>
        <dbReference type="Proteomes" id="UP000295325"/>
    </source>
</evidence>
<evidence type="ECO:0000256" key="4">
    <source>
        <dbReference type="ARBA" id="ARBA00023027"/>
    </source>
</evidence>
<dbReference type="CDD" id="cd12172">
    <property type="entry name" value="PGDH_like_2"/>
    <property type="match status" value="1"/>
</dbReference>
<proteinExistence type="inferred from homology"/>
<dbReference type="OrthoDB" id="9805416at2"/>
<dbReference type="RefSeq" id="WP_133626735.1">
    <property type="nucleotide sequence ID" value="NZ_SOAZ01000001.1"/>
</dbReference>
<evidence type="ECO:0000259" key="6">
    <source>
        <dbReference type="Pfam" id="PF00389"/>
    </source>
</evidence>
<keyword evidence="2" id="KW-0028">Amino-acid biosynthesis</keyword>
<dbReference type="SUPFAM" id="SSF52283">
    <property type="entry name" value="Formate/glycerate dehydrogenase catalytic domain-like"/>
    <property type="match status" value="1"/>
</dbReference>
<dbReference type="PROSITE" id="PS00065">
    <property type="entry name" value="D_2_HYDROXYACID_DH_1"/>
    <property type="match status" value="1"/>
</dbReference>
<dbReference type="EMBL" id="SOAZ01000001">
    <property type="protein sequence ID" value="TDT63608.1"/>
    <property type="molecule type" value="Genomic_DNA"/>
</dbReference>
<accession>A0A4R7KTZ1</accession>
<dbReference type="Pfam" id="PF02826">
    <property type="entry name" value="2-Hacid_dh_C"/>
    <property type="match status" value="1"/>
</dbReference>
<evidence type="ECO:0000256" key="5">
    <source>
        <dbReference type="RuleBase" id="RU003719"/>
    </source>
</evidence>
<dbReference type="InterPro" id="IPR006139">
    <property type="entry name" value="D-isomer_2_OHA_DH_cat_dom"/>
</dbReference>
<dbReference type="InterPro" id="IPR036291">
    <property type="entry name" value="NAD(P)-bd_dom_sf"/>
</dbReference>
<dbReference type="Gene3D" id="3.40.50.720">
    <property type="entry name" value="NAD(P)-binding Rossmann-like Domain"/>
    <property type="match status" value="2"/>
</dbReference>
<dbReference type="InterPro" id="IPR050857">
    <property type="entry name" value="D-2-hydroxyacid_DH"/>
</dbReference>
<dbReference type="Pfam" id="PF00389">
    <property type="entry name" value="2-Hacid_dh"/>
    <property type="match status" value="1"/>
</dbReference>
<comment type="caution">
    <text evidence="8">The sequence shown here is derived from an EMBL/GenBank/DDBJ whole genome shotgun (WGS) entry which is preliminary data.</text>
</comment>
<dbReference type="InterPro" id="IPR029753">
    <property type="entry name" value="D-isomer_DH_CS"/>
</dbReference>
<name>A0A4R7KTZ1_9CLOT</name>
<dbReference type="PANTHER" id="PTHR42789">
    <property type="entry name" value="D-ISOMER SPECIFIC 2-HYDROXYACID DEHYDROGENASE FAMILY PROTEIN (AFU_ORTHOLOGUE AFUA_6G10090)"/>
    <property type="match status" value="1"/>
</dbReference>
<dbReference type="InterPro" id="IPR006140">
    <property type="entry name" value="D-isomer_DH_NAD-bd"/>
</dbReference>
<keyword evidence="4" id="KW-0520">NAD</keyword>
<dbReference type="PROSITE" id="PS00670">
    <property type="entry name" value="D_2_HYDROXYACID_DH_2"/>
    <property type="match status" value="1"/>
</dbReference>
<organism evidence="8 9">
    <name type="scientific">Fonticella tunisiensis</name>
    <dbReference type="NCBI Taxonomy" id="1096341"/>
    <lineage>
        <taxon>Bacteria</taxon>
        <taxon>Bacillati</taxon>
        <taxon>Bacillota</taxon>
        <taxon>Clostridia</taxon>
        <taxon>Eubacteriales</taxon>
        <taxon>Clostridiaceae</taxon>
        <taxon>Fonticella</taxon>
    </lineage>
</organism>
<evidence type="ECO:0000313" key="8">
    <source>
        <dbReference type="EMBL" id="TDT63608.1"/>
    </source>
</evidence>